<evidence type="ECO:0000313" key="2">
    <source>
        <dbReference type="EMBL" id="MBE9116667.1"/>
    </source>
</evidence>
<comment type="caution">
    <text evidence="2">The sequence shown here is derived from an EMBL/GenBank/DDBJ whole genome shotgun (WGS) entry which is preliminary data.</text>
</comment>
<dbReference type="AlphaFoldDB" id="A0A8J7DX06"/>
<feature type="transmembrane region" description="Helical" evidence="1">
    <location>
        <begin position="51"/>
        <end position="72"/>
    </location>
</feature>
<dbReference type="EMBL" id="JADEWZ010000016">
    <property type="protein sequence ID" value="MBE9116667.1"/>
    <property type="molecule type" value="Genomic_DNA"/>
</dbReference>
<evidence type="ECO:0000313" key="3">
    <source>
        <dbReference type="Proteomes" id="UP000654482"/>
    </source>
</evidence>
<proteinExistence type="predicted"/>
<keyword evidence="1" id="KW-1133">Transmembrane helix</keyword>
<accession>A0A8J7DX06</accession>
<feature type="transmembrane region" description="Helical" evidence="1">
    <location>
        <begin position="12"/>
        <end position="31"/>
    </location>
</feature>
<organism evidence="2 3">
    <name type="scientific">Lusitaniella coriacea LEGE 07157</name>
    <dbReference type="NCBI Taxonomy" id="945747"/>
    <lineage>
        <taxon>Bacteria</taxon>
        <taxon>Bacillati</taxon>
        <taxon>Cyanobacteriota</taxon>
        <taxon>Cyanophyceae</taxon>
        <taxon>Spirulinales</taxon>
        <taxon>Lusitaniellaceae</taxon>
        <taxon>Lusitaniella</taxon>
    </lineage>
</organism>
<keyword evidence="1" id="KW-0472">Membrane</keyword>
<dbReference type="PANTHER" id="PTHR36383">
    <property type="entry name" value="OS09G0529350 PROTEIN"/>
    <property type="match status" value="1"/>
</dbReference>
<dbReference type="PANTHER" id="PTHR36383:SF1">
    <property type="entry name" value="PROTEIN, PUTATIVE-RELATED"/>
    <property type="match status" value="1"/>
</dbReference>
<sequence>MDLRTERIESLKVGAIGGFAFCIADIVARLANAQIPIDLDSLPRFAGIEGLIGGAIAIASGFLFGVTYRYIVRSDDNSHLRDGAVLAFGLVRGLAPIAAQSALALDWGSSIIFGVESLLCYLIARLALDLAFRNQWVQPMK</sequence>
<reference evidence="2" key="1">
    <citation type="submission" date="2020-10" db="EMBL/GenBank/DDBJ databases">
        <authorList>
            <person name="Castelo-Branco R."/>
            <person name="Eusebio N."/>
            <person name="Adriana R."/>
            <person name="Vieira A."/>
            <person name="Brugerolle De Fraissinette N."/>
            <person name="Rezende De Castro R."/>
            <person name="Schneider M.P."/>
            <person name="Vasconcelos V."/>
            <person name="Leao P.N."/>
        </authorList>
    </citation>
    <scope>NUCLEOTIDE SEQUENCE</scope>
    <source>
        <strain evidence="2">LEGE 07157</strain>
    </source>
</reference>
<keyword evidence="1" id="KW-0812">Transmembrane</keyword>
<protein>
    <submittedName>
        <fullName evidence="2">Uncharacterized protein</fullName>
    </submittedName>
</protein>
<gene>
    <name evidence="2" type="ORF">IQ249_12220</name>
</gene>
<dbReference type="Proteomes" id="UP000654482">
    <property type="component" value="Unassembled WGS sequence"/>
</dbReference>
<evidence type="ECO:0000256" key="1">
    <source>
        <dbReference type="SAM" id="Phobius"/>
    </source>
</evidence>
<keyword evidence="3" id="KW-1185">Reference proteome</keyword>
<name>A0A8J7DX06_9CYAN</name>
<dbReference type="RefSeq" id="WP_194029758.1">
    <property type="nucleotide sequence ID" value="NZ_JADEWZ010000016.1"/>
</dbReference>